<accession>A0A7X0NMH6</accession>
<evidence type="ECO:0000256" key="1">
    <source>
        <dbReference type="SAM" id="MobiDB-lite"/>
    </source>
</evidence>
<dbReference type="AlphaFoldDB" id="A0A7X0NMH6"/>
<organism evidence="2 3">
    <name type="scientific">Nonomuraea rubra</name>
    <dbReference type="NCBI Taxonomy" id="46180"/>
    <lineage>
        <taxon>Bacteria</taxon>
        <taxon>Bacillati</taxon>
        <taxon>Actinomycetota</taxon>
        <taxon>Actinomycetes</taxon>
        <taxon>Streptosporangiales</taxon>
        <taxon>Streptosporangiaceae</taxon>
        <taxon>Nonomuraea</taxon>
    </lineage>
</organism>
<proteinExistence type="predicted"/>
<feature type="compositionally biased region" description="Basic and acidic residues" evidence="1">
    <location>
        <begin position="229"/>
        <end position="251"/>
    </location>
</feature>
<reference evidence="2 3" key="1">
    <citation type="submission" date="2020-08" db="EMBL/GenBank/DDBJ databases">
        <title>Sequencing the genomes of 1000 actinobacteria strains.</title>
        <authorList>
            <person name="Klenk H.-P."/>
        </authorList>
    </citation>
    <scope>NUCLEOTIDE SEQUENCE [LARGE SCALE GENOMIC DNA]</scope>
    <source>
        <strain evidence="2 3">DSM 43768</strain>
    </source>
</reference>
<evidence type="ECO:0000313" key="3">
    <source>
        <dbReference type="Proteomes" id="UP000565579"/>
    </source>
</evidence>
<keyword evidence="3" id="KW-1185">Reference proteome</keyword>
<feature type="region of interest" description="Disordered" evidence="1">
    <location>
        <begin position="147"/>
        <end position="176"/>
    </location>
</feature>
<evidence type="ECO:0000313" key="2">
    <source>
        <dbReference type="EMBL" id="MBB6546140.1"/>
    </source>
</evidence>
<feature type="region of interest" description="Disordered" evidence="1">
    <location>
        <begin position="225"/>
        <end position="251"/>
    </location>
</feature>
<name>A0A7X0NMH6_9ACTN</name>
<dbReference type="Proteomes" id="UP000565579">
    <property type="component" value="Unassembled WGS sequence"/>
</dbReference>
<sequence length="318" mass="34700">MLFLMATISAGACSDSEPNVAPAEAANQGSAVPVVREEADLRLPLDDYDLDAAGRSTVQTARYALIAECLARFGFDMPEHDTSPARYPANADYLGWLGALDVSVNGYTGTEDQVLRHRLPARDGIRGYPIPAEQDAVHIGSVRTFKGKQVPPEGCDGEAQRKLNGQAPGPDGKVPARPHIYKDLYVLMDDAAEAAVSSDGSRVDQRIAESTARWSSCMKAKGFGYGRPSDAEHDPRWAGRREVPDGKHLAPPTKEELETATADEQCRLQVNYSGARKAAWSEAQRNIIAARTEQLERLRNLQQTRYRNALKVLGENPS</sequence>
<gene>
    <name evidence="2" type="ORF">HD593_000935</name>
</gene>
<comment type="caution">
    <text evidence="2">The sequence shown here is derived from an EMBL/GenBank/DDBJ whole genome shotgun (WGS) entry which is preliminary data.</text>
</comment>
<dbReference type="RefSeq" id="WP_185100877.1">
    <property type="nucleotide sequence ID" value="NZ_JACHMI010000001.1"/>
</dbReference>
<protein>
    <submittedName>
        <fullName evidence="2">Uncharacterized protein</fullName>
    </submittedName>
</protein>
<dbReference type="EMBL" id="JACHMI010000001">
    <property type="protein sequence ID" value="MBB6546140.1"/>
    <property type="molecule type" value="Genomic_DNA"/>
</dbReference>